<dbReference type="InterPro" id="IPR023366">
    <property type="entry name" value="ATP_synth_asu-like_sf"/>
</dbReference>
<evidence type="ECO:0000256" key="9">
    <source>
        <dbReference type="ARBA" id="ARBA00023065"/>
    </source>
</evidence>
<evidence type="ECO:0000256" key="13">
    <source>
        <dbReference type="ARBA" id="ARBA00026013"/>
    </source>
</evidence>
<evidence type="ECO:0000256" key="11">
    <source>
        <dbReference type="ARBA" id="ARBA00023196"/>
    </source>
</evidence>
<keyword evidence="4 14" id="KW-0813">Transport</keyword>
<name>A0A923PIG7_9BACT</name>
<dbReference type="Gene3D" id="2.40.30.20">
    <property type="match status" value="1"/>
</dbReference>
<feature type="domain" description="ATP synthase alpha subunit C-terminal" evidence="16">
    <location>
        <begin position="398"/>
        <end position="519"/>
    </location>
</feature>
<evidence type="ECO:0000256" key="2">
    <source>
        <dbReference type="ARBA" id="ARBA00004170"/>
    </source>
</evidence>
<dbReference type="CDD" id="cd18116">
    <property type="entry name" value="ATP-synt_F1_alpha_N"/>
    <property type="match status" value="1"/>
</dbReference>
<dbReference type="FunFam" id="3.40.50.300:FF:000002">
    <property type="entry name" value="ATP synthase subunit alpha"/>
    <property type="match status" value="1"/>
</dbReference>
<dbReference type="InterPro" id="IPR000194">
    <property type="entry name" value="ATPase_F1/V1/A1_a/bsu_nucl-bd"/>
</dbReference>
<dbReference type="GO" id="GO:0043531">
    <property type="term" value="F:ADP binding"/>
    <property type="evidence" value="ECO:0007669"/>
    <property type="project" value="TreeGrafter"/>
</dbReference>
<keyword evidence="6 14" id="KW-0375">Hydrogen ion transport</keyword>
<dbReference type="SUPFAM" id="SSF47917">
    <property type="entry name" value="C-terminal domain of alpha and beta subunits of F1 ATP synthase"/>
    <property type="match status" value="1"/>
</dbReference>
<dbReference type="InterPro" id="IPR036121">
    <property type="entry name" value="ATPase_F1/V1/A1_a/bsu_N_sf"/>
</dbReference>
<evidence type="ECO:0000259" key="17">
    <source>
        <dbReference type="Pfam" id="PF02874"/>
    </source>
</evidence>
<dbReference type="CDD" id="cd01132">
    <property type="entry name" value="F1-ATPase_alpha_CD"/>
    <property type="match status" value="1"/>
</dbReference>
<evidence type="ECO:0000256" key="1">
    <source>
        <dbReference type="ARBA" id="ARBA00003784"/>
    </source>
</evidence>
<evidence type="ECO:0000256" key="10">
    <source>
        <dbReference type="ARBA" id="ARBA00023136"/>
    </source>
</evidence>
<dbReference type="Pfam" id="PF02874">
    <property type="entry name" value="ATP-synt_ab_N"/>
    <property type="match status" value="1"/>
</dbReference>
<dbReference type="InterPro" id="IPR000793">
    <property type="entry name" value="ATP_synth_asu_C"/>
</dbReference>
<accession>A0A923PIG7</accession>
<dbReference type="InterPro" id="IPR005294">
    <property type="entry name" value="ATP_synth_F1_asu"/>
</dbReference>
<dbReference type="AlphaFoldDB" id="A0A923PIG7"/>
<evidence type="ECO:0000313" key="18">
    <source>
        <dbReference type="EMBL" id="MBC6993200.1"/>
    </source>
</evidence>
<feature type="binding site" evidence="14">
    <location>
        <begin position="171"/>
        <end position="178"/>
    </location>
    <ligand>
        <name>ATP</name>
        <dbReference type="ChEBI" id="CHEBI:30616"/>
    </ligand>
</feature>
<reference evidence="18" key="1">
    <citation type="submission" date="2020-08" db="EMBL/GenBank/DDBJ databases">
        <title>Lewinella bacteria from marine environments.</title>
        <authorList>
            <person name="Zhong Y."/>
        </authorList>
    </citation>
    <scope>NUCLEOTIDE SEQUENCE</scope>
    <source>
        <strain evidence="18">KCTC 42187</strain>
    </source>
</reference>
<proteinExistence type="inferred from homology"/>
<dbReference type="EMBL" id="JACSIT010000057">
    <property type="protein sequence ID" value="MBC6993200.1"/>
    <property type="molecule type" value="Genomic_DNA"/>
</dbReference>
<dbReference type="InterPro" id="IPR038376">
    <property type="entry name" value="ATP_synth_asu_C_sf"/>
</dbReference>
<keyword evidence="12 14" id="KW-0066">ATP synthesis</keyword>
<comment type="function">
    <text evidence="1 14">Produces ATP from ADP in the presence of a proton gradient across the membrane. The alpha chain is a regulatory subunit.</text>
</comment>
<organism evidence="18 19">
    <name type="scientific">Neolewinella lacunae</name>
    <dbReference type="NCBI Taxonomy" id="1517758"/>
    <lineage>
        <taxon>Bacteria</taxon>
        <taxon>Pseudomonadati</taxon>
        <taxon>Bacteroidota</taxon>
        <taxon>Saprospiria</taxon>
        <taxon>Saprospirales</taxon>
        <taxon>Lewinellaceae</taxon>
        <taxon>Neolewinella</taxon>
    </lineage>
</organism>
<dbReference type="HAMAP" id="MF_01346">
    <property type="entry name" value="ATP_synth_alpha_bact"/>
    <property type="match status" value="1"/>
</dbReference>
<dbReference type="GO" id="GO:0046933">
    <property type="term" value="F:proton-transporting ATP synthase activity, rotational mechanism"/>
    <property type="evidence" value="ECO:0007669"/>
    <property type="project" value="UniProtKB-UniRule"/>
</dbReference>
<evidence type="ECO:0000256" key="14">
    <source>
        <dbReference type="HAMAP-Rule" id="MF_01346"/>
    </source>
</evidence>
<keyword evidence="10 14" id="KW-0472">Membrane</keyword>
<dbReference type="GO" id="GO:0005886">
    <property type="term" value="C:plasma membrane"/>
    <property type="evidence" value="ECO:0007669"/>
    <property type="project" value="UniProtKB-SubCell"/>
</dbReference>
<comment type="caution">
    <text evidence="18">The sequence shown here is derived from an EMBL/GenBank/DDBJ whole genome shotgun (WGS) entry which is preliminary data.</text>
</comment>
<dbReference type="FunFam" id="1.20.150.20:FF:000001">
    <property type="entry name" value="ATP synthase subunit alpha"/>
    <property type="match status" value="1"/>
</dbReference>
<dbReference type="EC" id="7.1.2.2" evidence="14"/>
<evidence type="ECO:0000313" key="19">
    <source>
        <dbReference type="Proteomes" id="UP000650081"/>
    </source>
</evidence>
<dbReference type="Gene3D" id="3.40.50.300">
    <property type="entry name" value="P-loop containing nucleotide triphosphate hydrolases"/>
    <property type="match status" value="1"/>
</dbReference>
<keyword evidence="8 14" id="KW-1278">Translocase</keyword>
<dbReference type="InterPro" id="IPR020003">
    <property type="entry name" value="ATPase_a/bsu_AS"/>
</dbReference>
<comment type="catalytic activity">
    <reaction evidence="14">
        <text>ATP + H2O + 4 H(+)(in) = ADP + phosphate + 5 H(+)(out)</text>
        <dbReference type="Rhea" id="RHEA:57720"/>
        <dbReference type="ChEBI" id="CHEBI:15377"/>
        <dbReference type="ChEBI" id="CHEBI:15378"/>
        <dbReference type="ChEBI" id="CHEBI:30616"/>
        <dbReference type="ChEBI" id="CHEBI:43474"/>
        <dbReference type="ChEBI" id="CHEBI:456216"/>
        <dbReference type="EC" id="7.1.2.2"/>
    </reaction>
</comment>
<dbReference type="RefSeq" id="WP_187465318.1">
    <property type="nucleotide sequence ID" value="NZ_JACSIT010000057.1"/>
</dbReference>
<feature type="domain" description="ATPase F1/V1/A1 complex alpha/beta subunit N-terminal" evidence="17">
    <location>
        <begin position="27"/>
        <end position="93"/>
    </location>
</feature>
<dbReference type="GO" id="GO:0005524">
    <property type="term" value="F:ATP binding"/>
    <property type="evidence" value="ECO:0007669"/>
    <property type="project" value="UniProtKB-UniRule"/>
</dbReference>
<dbReference type="NCBIfam" id="NF009884">
    <property type="entry name" value="PRK13343.1"/>
    <property type="match status" value="1"/>
</dbReference>
<evidence type="ECO:0000256" key="5">
    <source>
        <dbReference type="ARBA" id="ARBA00022741"/>
    </source>
</evidence>
<dbReference type="PROSITE" id="PS00152">
    <property type="entry name" value="ATPASE_ALPHA_BETA"/>
    <property type="match status" value="1"/>
</dbReference>
<dbReference type="SUPFAM" id="SSF50615">
    <property type="entry name" value="N-terminal domain of alpha and beta subunits of F1 ATP synthase"/>
    <property type="match status" value="1"/>
</dbReference>
<evidence type="ECO:0000256" key="4">
    <source>
        <dbReference type="ARBA" id="ARBA00022448"/>
    </source>
</evidence>
<gene>
    <name evidence="14" type="primary">atpA</name>
    <name evidence="18" type="ORF">H9S92_03435</name>
</gene>
<keyword evidence="7 14" id="KW-0067">ATP-binding</keyword>
<evidence type="ECO:0000259" key="15">
    <source>
        <dbReference type="Pfam" id="PF00006"/>
    </source>
</evidence>
<keyword evidence="9 14" id="KW-0406">Ion transport</keyword>
<feature type="site" description="Required for activity" evidence="14">
    <location>
        <position position="389"/>
    </location>
</feature>
<dbReference type="CDD" id="cd18113">
    <property type="entry name" value="ATP-synt_F1_alpha_C"/>
    <property type="match status" value="1"/>
</dbReference>
<keyword evidence="5 14" id="KW-0547">Nucleotide-binding</keyword>
<dbReference type="Pfam" id="PF00006">
    <property type="entry name" value="ATP-synt_ab"/>
    <property type="match status" value="1"/>
</dbReference>
<comment type="subcellular location">
    <subcellularLocation>
        <location evidence="14">Cell membrane</location>
        <topology evidence="14">Peripheral membrane protein</topology>
    </subcellularLocation>
    <subcellularLocation>
        <location evidence="2">Membrane</location>
        <topology evidence="2">Peripheral membrane protein</topology>
    </subcellularLocation>
</comment>
<dbReference type="NCBIfam" id="TIGR00962">
    <property type="entry name" value="atpA"/>
    <property type="match status" value="1"/>
</dbReference>
<sequence length="527" mass="56859">MAGIKPDEISGIIKSQLSGLTNATELEEYGTVLQVGDGIARVFGLENAQAGELVNFENGTEAIVLNLEEDNVGVVLMGTSKGIQEGSRVSRTGRIASIQVGEGVVGRVVNALGQPIDGKGPISGTTYEMPLERKAPGVIFRQPVTEPLQTGIKAIDAMIPIGRGQRELIIGDRQTGKSAIAIDTILNQKEFYDRGEPVYCIYVACGQKASTVAQIAKILEDNGAMAYSVIVAAGAAEPAPLQFYAPFAGAAIGEFFRDTGRPALIIYDDLSKQAVAYREVSLLLRRPPGREAYPGDVFYLHSRLLERAAKVINDDKIAQSMNDLPESLKKAGIVKGGGSLTALPIIETQAGDVSAYIPTNVISITDGQIFLTSKLFNNGIRPAIDVGISVSRVGGSAQTKPMKKVSGTLKLDQASYRELEAFAKFGSDLDAATQNILEKGKRNVEMLKQPQYSPVPVEKQVAIIHLGTNNRMQEVPVSRIKEFEALFLSEVERQLPEVLENFRAKKFEGEDLAKLDRLAAELTPQFK</sequence>
<dbReference type="Proteomes" id="UP000650081">
    <property type="component" value="Unassembled WGS sequence"/>
</dbReference>
<protein>
    <recommendedName>
        <fullName evidence="14">ATP synthase subunit alpha</fullName>
        <ecNumber evidence="14">7.1.2.2</ecNumber>
    </recommendedName>
    <alternativeName>
        <fullName evidence="14">ATP synthase F1 sector subunit alpha</fullName>
    </alternativeName>
    <alternativeName>
        <fullName evidence="14">F-ATPase subunit alpha</fullName>
    </alternativeName>
</protein>
<dbReference type="SUPFAM" id="SSF52540">
    <property type="entry name" value="P-loop containing nucleoside triphosphate hydrolases"/>
    <property type="match status" value="1"/>
</dbReference>
<evidence type="ECO:0000256" key="6">
    <source>
        <dbReference type="ARBA" id="ARBA00022781"/>
    </source>
</evidence>
<evidence type="ECO:0000256" key="7">
    <source>
        <dbReference type="ARBA" id="ARBA00022840"/>
    </source>
</evidence>
<dbReference type="PIRSF" id="PIRSF039088">
    <property type="entry name" value="F_ATPase_subunit_alpha"/>
    <property type="match status" value="1"/>
</dbReference>
<dbReference type="Gene3D" id="1.20.150.20">
    <property type="entry name" value="ATP synthase alpha/beta chain, C-terminal domain"/>
    <property type="match status" value="1"/>
</dbReference>
<evidence type="ECO:0000256" key="8">
    <source>
        <dbReference type="ARBA" id="ARBA00022967"/>
    </source>
</evidence>
<keyword evidence="11 14" id="KW-0139">CF(1)</keyword>
<dbReference type="InterPro" id="IPR033732">
    <property type="entry name" value="ATP_synth_F1_a_nt-bd_dom"/>
</dbReference>
<dbReference type="PANTHER" id="PTHR48082:SF2">
    <property type="entry name" value="ATP SYNTHASE SUBUNIT ALPHA, MITOCHONDRIAL"/>
    <property type="match status" value="1"/>
</dbReference>
<dbReference type="GO" id="GO:0045259">
    <property type="term" value="C:proton-transporting ATP synthase complex"/>
    <property type="evidence" value="ECO:0007669"/>
    <property type="project" value="UniProtKB-KW"/>
</dbReference>
<dbReference type="PANTHER" id="PTHR48082">
    <property type="entry name" value="ATP SYNTHASE SUBUNIT ALPHA, MITOCHONDRIAL"/>
    <property type="match status" value="1"/>
</dbReference>
<dbReference type="Pfam" id="PF00306">
    <property type="entry name" value="ATP-synt_ab_C"/>
    <property type="match status" value="1"/>
</dbReference>
<evidence type="ECO:0000256" key="3">
    <source>
        <dbReference type="ARBA" id="ARBA00008936"/>
    </source>
</evidence>
<dbReference type="InterPro" id="IPR027417">
    <property type="entry name" value="P-loop_NTPase"/>
</dbReference>
<dbReference type="FunFam" id="2.40.30.20:FF:000001">
    <property type="entry name" value="ATP synthase subunit alpha"/>
    <property type="match status" value="1"/>
</dbReference>
<comment type="subunit">
    <text evidence="13">F-type ATPases have 2 components, CF(1) - the catalytic core - and CF(0) - the membrane proton channel. CF(1) has five subunits: alpha(3), beta(3), gamma(1), delta(1), epsilon(1). CF(0) has four main subunits: a(1), b(1), b'(1) and c(9-12).</text>
</comment>
<keyword evidence="19" id="KW-1185">Reference proteome</keyword>
<keyword evidence="14" id="KW-1003">Cell membrane</keyword>
<evidence type="ECO:0000256" key="12">
    <source>
        <dbReference type="ARBA" id="ARBA00023310"/>
    </source>
</evidence>
<dbReference type="InterPro" id="IPR004100">
    <property type="entry name" value="ATPase_F1/V1/A1_a/bsu_N"/>
</dbReference>
<comment type="similarity">
    <text evidence="3 14">Belongs to the ATPase alpha/beta chains family.</text>
</comment>
<evidence type="ECO:0000259" key="16">
    <source>
        <dbReference type="Pfam" id="PF00306"/>
    </source>
</evidence>
<feature type="domain" description="ATPase F1/V1/A1 complex alpha/beta subunit nucleotide-binding" evidence="15">
    <location>
        <begin position="151"/>
        <end position="391"/>
    </location>
</feature>